<evidence type="ECO:0000313" key="1">
    <source>
        <dbReference type="EMBL" id="MEX6687381.1"/>
    </source>
</evidence>
<sequence>MNMYSYALLEPECYYLVQEKDQEALTLLQVKVIADTSMYIIKYGETMQMEWKKKSDPIFDIIELLSDDVAKAWMKVYYSNEDAYYEEDDD</sequence>
<protein>
    <recommendedName>
        <fullName evidence="3">Phage protein</fullName>
    </recommendedName>
</protein>
<name>A0ABV3ZBY8_9BACT</name>
<dbReference type="Proteomes" id="UP001560573">
    <property type="component" value="Unassembled WGS sequence"/>
</dbReference>
<proteinExistence type="predicted"/>
<gene>
    <name evidence="1" type="ORF">QTN47_07740</name>
</gene>
<organism evidence="1 2">
    <name type="scientific">Danxiaibacter flavus</name>
    <dbReference type="NCBI Taxonomy" id="3049108"/>
    <lineage>
        <taxon>Bacteria</taxon>
        <taxon>Pseudomonadati</taxon>
        <taxon>Bacteroidota</taxon>
        <taxon>Chitinophagia</taxon>
        <taxon>Chitinophagales</taxon>
        <taxon>Chitinophagaceae</taxon>
        <taxon>Danxiaibacter</taxon>
    </lineage>
</organism>
<dbReference type="EMBL" id="JAULBC010000002">
    <property type="protein sequence ID" value="MEX6687381.1"/>
    <property type="molecule type" value="Genomic_DNA"/>
</dbReference>
<accession>A0ABV3ZBY8</accession>
<evidence type="ECO:0008006" key="3">
    <source>
        <dbReference type="Google" id="ProtNLM"/>
    </source>
</evidence>
<evidence type="ECO:0000313" key="2">
    <source>
        <dbReference type="Proteomes" id="UP001560573"/>
    </source>
</evidence>
<comment type="caution">
    <text evidence="1">The sequence shown here is derived from an EMBL/GenBank/DDBJ whole genome shotgun (WGS) entry which is preliminary data.</text>
</comment>
<reference evidence="1 2" key="1">
    <citation type="submission" date="2023-07" db="EMBL/GenBank/DDBJ databases">
        <authorList>
            <person name="Lian W.-H."/>
        </authorList>
    </citation>
    <scope>NUCLEOTIDE SEQUENCE [LARGE SCALE GENOMIC DNA]</scope>
    <source>
        <strain evidence="1 2">SYSU DXS3180</strain>
    </source>
</reference>
<keyword evidence="2" id="KW-1185">Reference proteome</keyword>
<dbReference type="RefSeq" id="WP_369328786.1">
    <property type="nucleotide sequence ID" value="NZ_JAULBC010000002.1"/>
</dbReference>